<dbReference type="Proteomes" id="UP001470230">
    <property type="component" value="Unassembled WGS sequence"/>
</dbReference>
<keyword evidence="7" id="KW-1185">Reference proteome</keyword>
<evidence type="ECO:0000313" key="6">
    <source>
        <dbReference type="EMBL" id="KAK8899550.1"/>
    </source>
</evidence>
<keyword evidence="2 4" id="KW-0378">Hydrolase</keyword>
<dbReference type="SUPFAM" id="SSF81606">
    <property type="entry name" value="PP2C-like"/>
    <property type="match status" value="1"/>
</dbReference>
<name>A0ABR2L864_9EUKA</name>
<dbReference type="PANTHER" id="PTHR47992">
    <property type="entry name" value="PROTEIN PHOSPHATASE"/>
    <property type="match status" value="1"/>
</dbReference>
<reference evidence="6 7" key="1">
    <citation type="submission" date="2024-04" db="EMBL/GenBank/DDBJ databases">
        <title>Tritrichomonas musculus Genome.</title>
        <authorList>
            <person name="Alves-Ferreira E."/>
            <person name="Grigg M."/>
            <person name="Lorenzi H."/>
            <person name="Galac M."/>
        </authorList>
    </citation>
    <scope>NUCLEOTIDE SEQUENCE [LARGE SCALE GENOMIC DNA]</scope>
    <source>
        <strain evidence="6 7">EAF2021</strain>
    </source>
</reference>
<dbReference type="InterPro" id="IPR000222">
    <property type="entry name" value="PP2C_BS"/>
</dbReference>
<dbReference type="InterPro" id="IPR015655">
    <property type="entry name" value="PP2C"/>
</dbReference>
<evidence type="ECO:0000256" key="1">
    <source>
        <dbReference type="ARBA" id="ARBA00022723"/>
    </source>
</evidence>
<dbReference type="PROSITE" id="PS01032">
    <property type="entry name" value="PPM_1"/>
    <property type="match status" value="1"/>
</dbReference>
<evidence type="ECO:0000256" key="2">
    <source>
        <dbReference type="ARBA" id="ARBA00022801"/>
    </source>
</evidence>
<sequence length="291" mass="32069">MYSKYTTYRPYNNLKTIPHRIYSATPPIKKFGEQGDIVELGVQNFPVGYADTIGRRPTMEDSMCIVGDVIGDNTAFYGMFDGHGGKVVSHTAARQMYRVIADNYEGVDKLPSTIEKAIDIVNSPLVDEYYDQGSTMAIAIVVDDIIFTANLGDTRIVLTNQSGAVKRVTYDHRATDPVECSYVEERGGMVYNGRVNGSLMLTRCLGDGSLSPYLSQKPFMTKTPRKDGIIMIIACDGVWDVLTDNEAALIARKNIQFPIDAAQAIVDEAYKKGSTDNISCIVVNLTPIISY</sequence>
<evidence type="ECO:0000256" key="4">
    <source>
        <dbReference type="RuleBase" id="RU003465"/>
    </source>
</evidence>
<gene>
    <name evidence="6" type="ORF">M9Y10_001866</name>
</gene>
<dbReference type="Pfam" id="PF00481">
    <property type="entry name" value="PP2C"/>
    <property type="match status" value="1"/>
</dbReference>
<organism evidence="6 7">
    <name type="scientific">Tritrichomonas musculus</name>
    <dbReference type="NCBI Taxonomy" id="1915356"/>
    <lineage>
        <taxon>Eukaryota</taxon>
        <taxon>Metamonada</taxon>
        <taxon>Parabasalia</taxon>
        <taxon>Tritrichomonadida</taxon>
        <taxon>Tritrichomonadidae</taxon>
        <taxon>Tritrichomonas</taxon>
    </lineage>
</organism>
<dbReference type="SMART" id="SM00332">
    <property type="entry name" value="PP2Cc"/>
    <property type="match status" value="1"/>
</dbReference>
<comment type="similarity">
    <text evidence="4">Belongs to the PP2C family.</text>
</comment>
<keyword evidence="1" id="KW-0479">Metal-binding</keyword>
<keyword evidence="3 4" id="KW-0904">Protein phosphatase</keyword>
<dbReference type="InterPro" id="IPR036457">
    <property type="entry name" value="PPM-type-like_dom_sf"/>
</dbReference>
<dbReference type="InterPro" id="IPR001932">
    <property type="entry name" value="PPM-type_phosphatase-like_dom"/>
</dbReference>
<evidence type="ECO:0000256" key="3">
    <source>
        <dbReference type="ARBA" id="ARBA00022912"/>
    </source>
</evidence>
<feature type="domain" description="PPM-type phosphatase" evidence="5">
    <location>
        <begin position="46"/>
        <end position="285"/>
    </location>
</feature>
<evidence type="ECO:0000259" key="5">
    <source>
        <dbReference type="PROSITE" id="PS51746"/>
    </source>
</evidence>
<protein>
    <recommendedName>
        <fullName evidence="5">PPM-type phosphatase domain-containing protein</fullName>
    </recommendedName>
</protein>
<evidence type="ECO:0000313" key="7">
    <source>
        <dbReference type="Proteomes" id="UP001470230"/>
    </source>
</evidence>
<accession>A0ABR2L864</accession>
<dbReference type="EMBL" id="JAPFFF010000001">
    <property type="protein sequence ID" value="KAK8899550.1"/>
    <property type="molecule type" value="Genomic_DNA"/>
</dbReference>
<proteinExistence type="inferred from homology"/>
<dbReference type="Gene3D" id="3.60.40.10">
    <property type="entry name" value="PPM-type phosphatase domain"/>
    <property type="match status" value="1"/>
</dbReference>
<comment type="caution">
    <text evidence="6">The sequence shown here is derived from an EMBL/GenBank/DDBJ whole genome shotgun (WGS) entry which is preliminary data.</text>
</comment>
<dbReference type="CDD" id="cd00143">
    <property type="entry name" value="PP2Cc"/>
    <property type="match status" value="1"/>
</dbReference>
<dbReference type="PROSITE" id="PS51746">
    <property type="entry name" value="PPM_2"/>
    <property type="match status" value="1"/>
</dbReference>